<dbReference type="GO" id="GO:0016020">
    <property type="term" value="C:membrane"/>
    <property type="evidence" value="ECO:0007669"/>
    <property type="project" value="TreeGrafter"/>
</dbReference>
<evidence type="ECO:0000256" key="2">
    <source>
        <dbReference type="ARBA" id="ARBA00022723"/>
    </source>
</evidence>
<dbReference type="InterPro" id="IPR051156">
    <property type="entry name" value="Mito/Outer_Membr_Metalloprot"/>
</dbReference>
<dbReference type="PANTHER" id="PTHR22726">
    <property type="entry name" value="METALLOENDOPEPTIDASE OMA1"/>
    <property type="match status" value="1"/>
</dbReference>
<accession>A0A1H3D7F3</accession>
<dbReference type="PANTHER" id="PTHR22726:SF1">
    <property type="entry name" value="METALLOENDOPEPTIDASE OMA1, MITOCHONDRIAL"/>
    <property type="match status" value="1"/>
</dbReference>
<feature type="signal peptide" evidence="7">
    <location>
        <begin position="1"/>
        <end position="24"/>
    </location>
</feature>
<evidence type="ECO:0000256" key="3">
    <source>
        <dbReference type="ARBA" id="ARBA00022801"/>
    </source>
</evidence>
<proteinExistence type="inferred from homology"/>
<sequence>MMYTSALRRALRLIPAMAVALALAACDVAPAHLASPPPLGARDTASRSGTGFAAVVARMKPVSEQICRERTPQLDCTFIVVVDDRAGQPPNAFHTRDAQGRPLIGFTTAMIREANDEELALIFGHEAAHYLAGHQARMRESATTGALVGGLLASLSGADQATAQRLANIGAGVGARSYSKDFELEADRLGTVIAWRAGFDPLVGAQFFRRSPDPGNQFLGTHPPNPDRLQLIARTVANLEAGLPI</sequence>
<keyword evidence="4 6" id="KW-0862">Zinc</keyword>
<dbReference type="GO" id="GO:0046872">
    <property type="term" value="F:metal ion binding"/>
    <property type="evidence" value="ECO:0007669"/>
    <property type="project" value="UniProtKB-KW"/>
</dbReference>
<organism evidence="9 10">
    <name type="scientific">Roseicitreum antarcticum</name>
    <dbReference type="NCBI Taxonomy" id="564137"/>
    <lineage>
        <taxon>Bacteria</taxon>
        <taxon>Pseudomonadati</taxon>
        <taxon>Pseudomonadota</taxon>
        <taxon>Alphaproteobacteria</taxon>
        <taxon>Rhodobacterales</taxon>
        <taxon>Paracoccaceae</taxon>
        <taxon>Roseicitreum</taxon>
    </lineage>
</organism>
<evidence type="ECO:0000313" key="10">
    <source>
        <dbReference type="Proteomes" id="UP000198539"/>
    </source>
</evidence>
<reference evidence="9 10" key="1">
    <citation type="submission" date="2016-10" db="EMBL/GenBank/DDBJ databases">
        <authorList>
            <person name="de Groot N.N."/>
        </authorList>
    </citation>
    <scope>NUCLEOTIDE SEQUENCE [LARGE SCALE GENOMIC DNA]</scope>
    <source>
        <strain evidence="9 10">CGMCC 1.8894</strain>
    </source>
</reference>
<evidence type="ECO:0000313" key="9">
    <source>
        <dbReference type="EMBL" id="SDX62452.1"/>
    </source>
</evidence>
<protein>
    <submittedName>
        <fullName evidence="9">Peptidase family M48</fullName>
    </submittedName>
</protein>
<comment type="similarity">
    <text evidence="6">Belongs to the peptidase M48 family.</text>
</comment>
<feature type="domain" description="Peptidase M48" evidence="8">
    <location>
        <begin position="78"/>
        <end position="233"/>
    </location>
</feature>
<feature type="chain" id="PRO_5011638891" evidence="7">
    <location>
        <begin position="25"/>
        <end position="245"/>
    </location>
</feature>
<dbReference type="AlphaFoldDB" id="A0A1H3D7F3"/>
<evidence type="ECO:0000259" key="8">
    <source>
        <dbReference type="Pfam" id="PF01435"/>
    </source>
</evidence>
<keyword evidence="7" id="KW-0732">Signal</keyword>
<gene>
    <name evidence="9" type="ORF">SAMN04488238_11228</name>
</gene>
<evidence type="ECO:0000256" key="1">
    <source>
        <dbReference type="ARBA" id="ARBA00022670"/>
    </source>
</evidence>
<evidence type="ECO:0000256" key="4">
    <source>
        <dbReference type="ARBA" id="ARBA00022833"/>
    </source>
</evidence>
<dbReference type="GO" id="GO:0004222">
    <property type="term" value="F:metalloendopeptidase activity"/>
    <property type="evidence" value="ECO:0007669"/>
    <property type="project" value="InterPro"/>
</dbReference>
<keyword evidence="3 6" id="KW-0378">Hydrolase</keyword>
<dbReference type="InterPro" id="IPR001915">
    <property type="entry name" value="Peptidase_M48"/>
</dbReference>
<keyword evidence="2" id="KW-0479">Metal-binding</keyword>
<dbReference type="RefSeq" id="WP_223814305.1">
    <property type="nucleotide sequence ID" value="NZ_CP061498.1"/>
</dbReference>
<evidence type="ECO:0000256" key="5">
    <source>
        <dbReference type="ARBA" id="ARBA00023049"/>
    </source>
</evidence>
<keyword evidence="10" id="KW-1185">Reference proteome</keyword>
<dbReference type="Proteomes" id="UP000198539">
    <property type="component" value="Unassembled WGS sequence"/>
</dbReference>
<evidence type="ECO:0000256" key="7">
    <source>
        <dbReference type="SAM" id="SignalP"/>
    </source>
</evidence>
<dbReference type="GO" id="GO:0051603">
    <property type="term" value="P:proteolysis involved in protein catabolic process"/>
    <property type="evidence" value="ECO:0007669"/>
    <property type="project" value="TreeGrafter"/>
</dbReference>
<dbReference type="Pfam" id="PF01435">
    <property type="entry name" value="Peptidase_M48"/>
    <property type="match status" value="1"/>
</dbReference>
<comment type="cofactor">
    <cofactor evidence="6">
        <name>Zn(2+)</name>
        <dbReference type="ChEBI" id="CHEBI:29105"/>
    </cofactor>
    <text evidence="6">Binds 1 zinc ion per subunit.</text>
</comment>
<dbReference type="STRING" id="564137.SAMN04488238_11228"/>
<evidence type="ECO:0000256" key="6">
    <source>
        <dbReference type="RuleBase" id="RU003983"/>
    </source>
</evidence>
<keyword evidence="5 6" id="KW-0482">Metalloprotease</keyword>
<keyword evidence="1 6" id="KW-0645">Protease</keyword>
<dbReference type="Gene3D" id="3.30.2010.10">
    <property type="entry name" value="Metalloproteases ('zincins'), catalytic domain"/>
    <property type="match status" value="1"/>
</dbReference>
<name>A0A1H3D7F3_9RHOB</name>
<dbReference type="EMBL" id="FNOM01000012">
    <property type="protein sequence ID" value="SDX62452.1"/>
    <property type="molecule type" value="Genomic_DNA"/>
</dbReference>